<reference evidence="7 8" key="1">
    <citation type="journal article" date="2016" name="Nat. Commun.">
        <title>Thousands of microbial genomes shed light on interconnected biogeochemical processes in an aquifer system.</title>
        <authorList>
            <person name="Anantharaman K."/>
            <person name="Brown C.T."/>
            <person name="Hug L.A."/>
            <person name="Sharon I."/>
            <person name="Castelle C.J."/>
            <person name="Probst A.J."/>
            <person name="Thomas B.C."/>
            <person name="Singh A."/>
            <person name="Wilkins M.J."/>
            <person name="Karaoz U."/>
            <person name="Brodie E.L."/>
            <person name="Williams K.H."/>
            <person name="Hubbard S.S."/>
            <person name="Banfield J.F."/>
        </authorList>
    </citation>
    <scope>NUCLEOTIDE SEQUENCE [LARGE SCALE GENOMIC DNA]</scope>
</reference>
<evidence type="ECO:0000313" key="7">
    <source>
        <dbReference type="EMBL" id="OGG94979.1"/>
    </source>
</evidence>
<comment type="caution">
    <text evidence="7">The sequence shown here is derived from an EMBL/GenBank/DDBJ whole genome shotgun (WGS) entry which is preliminary data.</text>
</comment>
<dbReference type="GO" id="GO:0051536">
    <property type="term" value="F:iron-sulfur cluster binding"/>
    <property type="evidence" value="ECO:0007669"/>
    <property type="project" value="UniProtKB-KW"/>
</dbReference>
<dbReference type="Gene3D" id="2.40.50.1070">
    <property type="match status" value="1"/>
</dbReference>
<evidence type="ECO:0000313" key="8">
    <source>
        <dbReference type="Proteomes" id="UP000178449"/>
    </source>
</evidence>
<evidence type="ECO:0000256" key="1">
    <source>
        <dbReference type="ARBA" id="ARBA00022603"/>
    </source>
</evidence>
<dbReference type="InterPro" id="IPR012340">
    <property type="entry name" value="NA-bd_OB-fold"/>
</dbReference>
<keyword evidence="4" id="KW-0411">Iron-sulfur</keyword>
<evidence type="ECO:0000256" key="2">
    <source>
        <dbReference type="ARBA" id="ARBA00022679"/>
    </source>
</evidence>
<dbReference type="AlphaFoldDB" id="A0A1F6GA68"/>
<feature type="active site" evidence="6">
    <location>
        <position position="333"/>
    </location>
</feature>
<dbReference type="InterPro" id="IPR029063">
    <property type="entry name" value="SAM-dependent_MTases_sf"/>
</dbReference>
<dbReference type="STRING" id="1817772.A2527_06460"/>
<dbReference type="Gene3D" id="3.40.50.150">
    <property type="entry name" value="Vaccinia Virus protein VP39"/>
    <property type="match status" value="2"/>
</dbReference>
<name>A0A1F6GA68_9PROT</name>
<dbReference type="SUPFAM" id="SSF53335">
    <property type="entry name" value="S-adenosyl-L-methionine-dependent methyltransferases"/>
    <property type="match status" value="1"/>
</dbReference>
<comment type="similarity">
    <text evidence="5">Belongs to the class I-like SAM-binding methyltransferase superfamily. RNA M5U methyltransferase family.</text>
</comment>
<gene>
    <name evidence="7" type="ORF">A2527_06460</name>
</gene>
<dbReference type="GO" id="GO:0070475">
    <property type="term" value="P:rRNA base methylation"/>
    <property type="evidence" value="ECO:0007669"/>
    <property type="project" value="TreeGrafter"/>
</dbReference>
<dbReference type="SUPFAM" id="SSF50249">
    <property type="entry name" value="Nucleic acid-binding proteins"/>
    <property type="match status" value="1"/>
</dbReference>
<evidence type="ECO:0000256" key="4">
    <source>
        <dbReference type="ARBA" id="ARBA00023014"/>
    </source>
</evidence>
<dbReference type="GO" id="GO:0070041">
    <property type="term" value="F:rRNA (uridine-C5-)-methyltransferase activity"/>
    <property type="evidence" value="ECO:0007669"/>
    <property type="project" value="TreeGrafter"/>
</dbReference>
<dbReference type="Proteomes" id="UP000178449">
    <property type="component" value="Unassembled WGS sequence"/>
</dbReference>
<feature type="binding site" evidence="5">
    <location>
        <position position="216"/>
    </location>
    <ligand>
        <name>S-adenosyl-L-methionine</name>
        <dbReference type="ChEBI" id="CHEBI:59789"/>
    </ligand>
</feature>
<keyword evidence="4" id="KW-0408">Iron</keyword>
<dbReference type="InterPro" id="IPR010280">
    <property type="entry name" value="U5_MeTrfase_fam"/>
</dbReference>
<dbReference type="Gene3D" id="2.40.50.140">
    <property type="entry name" value="Nucleic acid-binding proteins"/>
    <property type="match status" value="1"/>
</dbReference>
<keyword evidence="2 5" id="KW-0808">Transferase</keyword>
<sequence>MSFELTIERWAWPGLGLGYAQDKACFVAAALPGERLLLEPIKEGKTHLEARILKVLEPSPDRIEPACPHFPECGGCALLHLAYEKQLVIKAKMVKELYKRQGIESEVGLVPSPEVWHYRHKTRLQPAGKGLGLSRYRSNSSLAVPQCKIISKPILVAAQGLSPKGDLALIQSKSSGQVAALWCIGNKTEPLKGFGQSVTEDYGFGALELKANLFAQANPFVTAKILSNLAEAMKGSRFAVEHFAGAGTLTLVLASVVGDFLAFEGDPKTAQLGTKNLERAGYITSRIEAAPATSGIDSRADLLLVDPPRAGLGNPFIEQILASKLSKLVYLSCDPQTQARDLSPLIAGGFRLQSLTGYDMYAHAGHLEALAILVR</sequence>
<feature type="active site" description="Nucleophile" evidence="5">
    <location>
        <position position="333"/>
    </location>
</feature>
<dbReference type="PROSITE" id="PS01230">
    <property type="entry name" value="TRMA_1"/>
    <property type="match status" value="1"/>
</dbReference>
<evidence type="ECO:0000256" key="6">
    <source>
        <dbReference type="PROSITE-ProRule" id="PRU10015"/>
    </source>
</evidence>
<feature type="binding site" evidence="5">
    <location>
        <position position="306"/>
    </location>
    <ligand>
        <name>S-adenosyl-L-methionine</name>
        <dbReference type="ChEBI" id="CHEBI:59789"/>
    </ligand>
</feature>
<accession>A0A1F6GA68</accession>
<dbReference type="Pfam" id="PF05958">
    <property type="entry name" value="tRNA_U5-meth_tr"/>
    <property type="match status" value="1"/>
</dbReference>
<proteinExistence type="inferred from homology"/>
<dbReference type="PANTHER" id="PTHR11061:SF30">
    <property type="entry name" value="TRNA (URACIL(54)-C(5))-METHYLTRANSFERASE"/>
    <property type="match status" value="1"/>
</dbReference>
<keyword evidence="3 5" id="KW-0949">S-adenosyl-L-methionine</keyword>
<dbReference type="PROSITE" id="PS51687">
    <property type="entry name" value="SAM_MT_RNA_M5U"/>
    <property type="match status" value="1"/>
</dbReference>
<evidence type="ECO:0000256" key="5">
    <source>
        <dbReference type="PROSITE-ProRule" id="PRU01024"/>
    </source>
</evidence>
<feature type="binding site" evidence="5">
    <location>
        <position position="264"/>
    </location>
    <ligand>
        <name>S-adenosyl-L-methionine</name>
        <dbReference type="ChEBI" id="CHEBI:59789"/>
    </ligand>
</feature>
<dbReference type="InterPro" id="IPR030390">
    <property type="entry name" value="MeTrfase_TrmA_AS"/>
</dbReference>
<feature type="binding site" evidence="5">
    <location>
        <position position="243"/>
    </location>
    <ligand>
        <name>S-adenosyl-L-methionine</name>
        <dbReference type="ChEBI" id="CHEBI:59789"/>
    </ligand>
</feature>
<dbReference type="PANTHER" id="PTHR11061">
    <property type="entry name" value="RNA M5U METHYLTRANSFERASE"/>
    <property type="match status" value="1"/>
</dbReference>
<evidence type="ECO:0008006" key="9">
    <source>
        <dbReference type="Google" id="ProtNLM"/>
    </source>
</evidence>
<keyword evidence="1 5" id="KW-0489">Methyltransferase</keyword>
<keyword evidence="4" id="KW-0479">Metal-binding</keyword>
<dbReference type="EMBL" id="MFNE01000030">
    <property type="protein sequence ID" value="OGG94979.1"/>
    <property type="molecule type" value="Genomic_DNA"/>
</dbReference>
<evidence type="ECO:0000256" key="3">
    <source>
        <dbReference type="ARBA" id="ARBA00022691"/>
    </source>
</evidence>
<protein>
    <recommendedName>
        <fullName evidence="9">TRAM domain-containing protein</fullName>
    </recommendedName>
</protein>
<organism evidence="7 8">
    <name type="scientific">Candidatus Lambdaproteobacteria bacterium RIFOXYD2_FULL_50_16</name>
    <dbReference type="NCBI Taxonomy" id="1817772"/>
    <lineage>
        <taxon>Bacteria</taxon>
        <taxon>Pseudomonadati</taxon>
        <taxon>Pseudomonadota</taxon>
        <taxon>Candidatus Lambdaproteobacteria</taxon>
    </lineage>
</organism>